<evidence type="ECO:0000256" key="2">
    <source>
        <dbReference type="SAM" id="MobiDB-lite"/>
    </source>
</evidence>
<reference evidence="4 5" key="1">
    <citation type="journal article" date="2011" name="Genome Res.">
        <title>Chromosome and gene copy number variation allow major structural change between species and strains of Leishmania.</title>
        <authorList>
            <person name="Rogers M.B."/>
            <person name="Hilley J.D."/>
            <person name="Dickens N.J."/>
            <person name="Wilkes J."/>
            <person name="Bates P.A."/>
            <person name="Depledge D.P."/>
            <person name="Harris D."/>
            <person name="Her Y."/>
            <person name="Herzyk P."/>
            <person name="Imamura H."/>
            <person name="Otto T.D."/>
            <person name="Sanders M."/>
            <person name="Seeger K."/>
            <person name="Dujardin J.C."/>
            <person name="Berriman M."/>
            <person name="Smith D.F."/>
            <person name="Hertz-Fowler C."/>
            <person name="Mottram J.C."/>
        </authorList>
    </citation>
    <scope>NUCLEOTIDE SEQUENCE [LARGE SCALE GENOMIC DNA]</scope>
    <source>
        <strain evidence="4 5">MHOM/GT/2001/U1103</strain>
    </source>
</reference>
<evidence type="ECO:0000259" key="3">
    <source>
        <dbReference type="Pfam" id="PF09329"/>
    </source>
</evidence>
<dbReference type="Proteomes" id="UP000007259">
    <property type="component" value="Chromosome 26"/>
</dbReference>
<evidence type="ECO:0000313" key="4">
    <source>
        <dbReference type="EMBL" id="CBZ28062.1"/>
    </source>
</evidence>
<dbReference type="Gene3D" id="2.40.50.140">
    <property type="entry name" value="Nucleic acid-binding proteins"/>
    <property type="match status" value="1"/>
</dbReference>
<feature type="region of interest" description="Disordered" evidence="2">
    <location>
        <begin position="29"/>
        <end position="75"/>
    </location>
</feature>
<accession>E9AYM0</accession>
<dbReference type="OMA" id="RCHEASF"/>
<dbReference type="GO" id="GO:0006270">
    <property type="term" value="P:DNA replication initiation"/>
    <property type="evidence" value="ECO:0007669"/>
    <property type="project" value="InterPro"/>
</dbReference>
<dbReference type="InterPro" id="IPR015408">
    <property type="entry name" value="Znf_Mcm10/DnaG"/>
</dbReference>
<dbReference type="KEGG" id="lmi:LMXM_26_2390"/>
<dbReference type="RefSeq" id="XP_003876542.1">
    <property type="nucleotide sequence ID" value="XM_003876493.1"/>
</dbReference>
<dbReference type="InterPro" id="IPR040184">
    <property type="entry name" value="Mcm10"/>
</dbReference>
<dbReference type="OrthoDB" id="273123at2759"/>
<dbReference type="PANTHER" id="PTHR13454">
    <property type="entry name" value="PROTEIN MCM10 HOMOLOG"/>
    <property type="match status" value="1"/>
</dbReference>
<gene>
    <name evidence="4" type="ORF">LMXM_26_2390</name>
</gene>
<dbReference type="VEuPathDB" id="TriTrypDB:LmxM.26.2390"/>
<evidence type="ECO:0000313" key="5">
    <source>
        <dbReference type="Proteomes" id="UP000007259"/>
    </source>
</evidence>
<dbReference type="InterPro" id="IPR012340">
    <property type="entry name" value="NA-bd_OB-fold"/>
</dbReference>
<keyword evidence="5" id="KW-1185">Reference proteome</keyword>
<dbReference type="EMBL" id="FR799579">
    <property type="protein sequence ID" value="CBZ28062.1"/>
    <property type="molecule type" value="Genomic_DNA"/>
</dbReference>
<dbReference type="Pfam" id="PF09329">
    <property type="entry name" value="zf-primase"/>
    <property type="match status" value="1"/>
</dbReference>
<feature type="domain" description="Zinc finger Mcm10/DnaG-type" evidence="3">
    <location>
        <begin position="339"/>
        <end position="380"/>
    </location>
</feature>
<dbReference type="GO" id="GO:0003697">
    <property type="term" value="F:single-stranded DNA binding"/>
    <property type="evidence" value="ECO:0007669"/>
    <property type="project" value="InterPro"/>
</dbReference>
<feature type="region of interest" description="Disordered" evidence="2">
    <location>
        <begin position="151"/>
        <end position="184"/>
    </location>
</feature>
<name>E9AYM0_LEIMU</name>
<dbReference type="PANTHER" id="PTHR13454:SF11">
    <property type="entry name" value="PROTEIN MCM10 HOMOLOG"/>
    <property type="match status" value="1"/>
</dbReference>
<feature type="compositionally biased region" description="Polar residues" evidence="2">
    <location>
        <begin position="635"/>
        <end position="644"/>
    </location>
</feature>
<dbReference type="GO" id="GO:0043596">
    <property type="term" value="C:nuclear replication fork"/>
    <property type="evidence" value="ECO:0007669"/>
    <property type="project" value="TreeGrafter"/>
</dbReference>
<feature type="compositionally biased region" description="Low complexity" evidence="2">
    <location>
        <begin position="645"/>
        <end position="657"/>
    </location>
</feature>
<feature type="region of interest" description="Disordered" evidence="2">
    <location>
        <begin position="552"/>
        <end position="657"/>
    </location>
</feature>
<sequence length="925" mass="97068">MSDDLFDVFNDDASPLVSVEGVMVEVRDASAPSSTLPGPRTGLLTSTTPAMRLDGTDDAPTPPLPTRSSASPAVLNPLPTARPLSSALFPPPTTSTALVDAFHSPDSLPPSLSRYERGDAPLLLRTHCATPSTLPASASCGVTVIKAAPSPSATSTAENGLRSPHGEGGSAASREGAASRLASAPPPSAIITEHFSRIRVRRATVSLEQFTVRLAEFPFASFDLFRGMSRRSDEAVARTCVGVVTRKSDPKQSTTATRSSCYAVLTLWNMESISPAPETELSVLLCGSAFDLLYSRLVTGAVVALSNVARCARRGSAPAHDADEVLLRVADSEAVRQLGFAADLGTCASVSYKSKERCHVMVNTQRSQHCIYHVADLRKAARSGDTGGQGRNATHGTRVASASSLGAPATMKGSTLTTHLTLSGAQQRLAVLAPGGVAQQPAGHHSAGSSGRASLLSGAVTNSRLAASQQMLRQTSFFAVRGATGLPVEDAALRNCVNSAGSGVYGGVQTGAPLTLRQQVGLRPAASYPSAHKLGVTSRGRDVLEAARQQAVHHEEEKLLRRPLRCGRTASTAGEGVPNHARTEGGGSSGGDPRDVDAQAPNRSPEGVTTGWGRRTPSTTGAPKRARIEVPPPSTLSAFTEHTTSPCSCSSSSSSAPVASASIAGTATLRNGADGSRVEALRQQFQPLRRGASAPFTPLRSHGAVHAVIASPRQRDHRHSVVMSSAVSSGTGASASQNALFRAAIEAARDITSSSTESTKSPPEVSTSVPAKLHEADDDAASALTLLGSVADGIHSAHDHLRSESDRQELLGFVKKQIAKEKALEALEAITEQQIRAHYCYACRCWYGQPPTTCVEQHHRVELKPALKKYIKCEHCNYKTFVIGGDEAKGWRVYPRCPRCHQSSFWVRGDAALQVPAVVEAPPPP</sequence>
<proteinExistence type="inferred from homology"/>
<feature type="compositionally biased region" description="Low complexity" evidence="2">
    <location>
        <begin position="170"/>
        <end position="183"/>
    </location>
</feature>
<protein>
    <recommendedName>
        <fullName evidence="3">Zinc finger Mcm10/DnaG-type domain-containing protein</fullName>
    </recommendedName>
</protein>
<organism evidence="4 5">
    <name type="scientific">Leishmania mexicana (strain MHOM/GT/2001/U1103)</name>
    <dbReference type="NCBI Taxonomy" id="929439"/>
    <lineage>
        <taxon>Eukaryota</taxon>
        <taxon>Discoba</taxon>
        <taxon>Euglenozoa</taxon>
        <taxon>Kinetoplastea</taxon>
        <taxon>Metakinetoplastina</taxon>
        <taxon>Trypanosomatida</taxon>
        <taxon>Trypanosomatidae</taxon>
        <taxon>Leishmaniinae</taxon>
        <taxon>Leishmania</taxon>
    </lineage>
</organism>
<evidence type="ECO:0000256" key="1">
    <source>
        <dbReference type="ARBA" id="ARBA00009679"/>
    </source>
</evidence>
<dbReference type="PhylomeDB" id="E9AYM0"/>
<comment type="similarity">
    <text evidence="1">Belongs to the MCM10 family.</text>
</comment>
<dbReference type="AlphaFoldDB" id="E9AYM0"/>
<dbReference type="GeneID" id="13449558"/>
<dbReference type="GO" id="GO:0003688">
    <property type="term" value="F:DNA replication origin binding"/>
    <property type="evidence" value="ECO:0007669"/>
    <property type="project" value="TreeGrafter"/>
</dbReference>